<proteinExistence type="predicted"/>
<feature type="active site" evidence="5">
    <location>
        <position position="213"/>
    </location>
</feature>
<evidence type="ECO:0000256" key="1">
    <source>
        <dbReference type="ARBA" id="ARBA00022500"/>
    </source>
</evidence>
<evidence type="ECO:0000313" key="9">
    <source>
        <dbReference type="EMBL" id="APG62655.1"/>
    </source>
</evidence>
<dbReference type="GO" id="GO:0005737">
    <property type="term" value="C:cytoplasm"/>
    <property type="evidence" value="ECO:0007669"/>
    <property type="project" value="InterPro"/>
</dbReference>
<dbReference type="InterPro" id="IPR035909">
    <property type="entry name" value="CheB_C"/>
</dbReference>
<feature type="domain" description="CheB-type methylesterase" evidence="8">
    <location>
        <begin position="174"/>
        <end position="360"/>
    </location>
</feature>
<protein>
    <recommendedName>
        <fullName evidence="3">protein-glutamate methylesterase</fullName>
        <ecNumber evidence="3">3.1.1.61</ecNumber>
    </recommendedName>
</protein>
<evidence type="ECO:0000313" key="10">
    <source>
        <dbReference type="Proteomes" id="UP000242561"/>
    </source>
</evidence>
<comment type="catalytic activity">
    <reaction evidence="4">
        <text>[protein]-L-glutamate 5-O-methyl ester + H2O = L-glutamyl-[protein] + methanol + H(+)</text>
        <dbReference type="Rhea" id="RHEA:23236"/>
        <dbReference type="Rhea" id="RHEA-COMP:10208"/>
        <dbReference type="Rhea" id="RHEA-COMP:10311"/>
        <dbReference type="ChEBI" id="CHEBI:15377"/>
        <dbReference type="ChEBI" id="CHEBI:15378"/>
        <dbReference type="ChEBI" id="CHEBI:17790"/>
        <dbReference type="ChEBI" id="CHEBI:29973"/>
        <dbReference type="ChEBI" id="CHEBI:82795"/>
        <dbReference type="EC" id="3.1.1.61"/>
    </reaction>
</comment>
<feature type="active site" evidence="5">
    <location>
        <position position="309"/>
    </location>
</feature>
<evidence type="ECO:0000256" key="3">
    <source>
        <dbReference type="ARBA" id="ARBA00039140"/>
    </source>
</evidence>
<dbReference type="InterPro" id="IPR011006">
    <property type="entry name" value="CheY-like_superfamily"/>
</dbReference>
<dbReference type="CDD" id="cd17541">
    <property type="entry name" value="REC_CheB-like"/>
    <property type="match status" value="1"/>
</dbReference>
<name>A0A1L3JBY8_9SPHN</name>
<dbReference type="EC" id="3.1.1.61" evidence="3"/>
<dbReference type="PANTHER" id="PTHR42872:SF3">
    <property type="entry name" value="PROTEIN-GLUTAMATE METHYLESTERASE_PROTEIN-GLUTAMINE GLUTAMINASE 1"/>
    <property type="match status" value="1"/>
</dbReference>
<dbReference type="InterPro" id="IPR001789">
    <property type="entry name" value="Sig_transdc_resp-reg_receiver"/>
</dbReference>
<dbReference type="GO" id="GO:0000156">
    <property type="term" value="F:phosphorelay response regulator activity"/>
    <property type="evidence" value="ECO:0007669"/>
    <property type="project" value="InterPro"/>
</dbReference>
<dbReference type="Pfam" id="PF00072">
    <property type="entry name" value="Response_reg"/>
    <property type="match status" value="1"/>
</dbReference>
<dbReference type="InterPro" id="IPR000673">
    <property type="entry name" value="Sig_transdc_resp-reg_Me-estase"/>
</dbReference>
<dbReference type="SUPFAM" id="SSF52172">
    <property type="entry name" value="CheY-like"/>
    <property type="match status" value="1"/>
</dbReference>
<keyword evidence="10" id="KW-1185">Reference proteome</keyword>
<dbReference type="PROSITE" id="PS50110">
    <property type="entry name" value="RESPONSE_REGULATORY"/>
    <property type="match status" value="1"/>
</dbReference>
<dbReference type="SUPFAM" id="SSF52738">
    <property type="entry name" value="Methylesterase CheB, C-terminal domain"/>
    <property type="match status" value="1"/>
</dbReference>
<dbReference type="CDD" id="cd16432">
    <property type="entry name" value="CheB_Rec"/>
    <property type="match status" value="1"/>
</dbReference>
<gene>
    <name evidence="9" type="ORF">LPB140_07485</name>
</gene>
<evidence type="ECO:0000259" key="8">
    <source>
        <dbReference type="PROSITE" id="PS50122"/>
    </source>
</evidence>
<dbReference type="AlphaFoldDB" id="A0A1L3JBY8"/>
<keyword evidence="2 5" id="KW-0378">Hydrolase</keyword>
<dbReference type="OrthoDB" id="9793421at2"/>
<reference evidence="9 10" key="1">
    <citation type="submission" date="2016-11" db="EMBL/GenBank/DDBJ databases">
        <title>Sphingorhabdus sp. LPB0140, isolated from marine environment.</title>
        <authorList>
            <person name="Kim E."/>
            <person name="Yi H."/>
        </authorList>
    </citation>
    <scope>NUCLEOTIDE SEQUENCE [LARGE SCALE GENOMIC DNA]</scope>
    <source>
        <strain evidence="9 10">LPB0140</strain>
    </source>
</reference>
<keyword evidence="6" id="KW-0597">Phosphoprotein</keyword>
<dbReference type="Gene3D" id="3.40.50.180">
    <property type="entry name" value="Methylesterase CheB, C-terminal domain"/>
    <property type="match status" value="1"/>
</dbReference>
<dbReference type="PIRSF" id="PIRSF000876">
    <property type="entry name" value="RR_chemtxs_CheB"/>
    <property type="match status" value="1"/>
</dbReference>
<dbReference type="EMBL" id="CP018154">
    <property type="protein sequence ID" value="APG62655.1"/>
    <property type="molecule type" value="Genomic_DNA"/>
</dbReference>
<feature type="domain" description="Response regulatory" evidence="7">
    <location>
        <begin position="21"/>
        <end position="139"/>
    </location>
</feature>
<dbReference type="RefSeq" id="WP_072559304.1">
    <property type="nucleotide sequence ID" value="NZ_CP018154.1"/>
</dbReference>
<accession>A0A1L3JBY8</accession>
<dbReference type="SMART" id="SM00448">
    <property type="entry name" value="REC"/>
    <property type="match status" value="1"/>
</dbReference>
<dbReference type="PANTHER" id="PTHR42872">
    <property type="entry name" value="PROTEIN-GLUTAMATE METHYLESTERASE/PROTEIN-GLUTAMINE GLUTAMINASE"/>
    <property type="match status" value="1"/>
</dbReference>
<dbReference type="Pfam" id="PF01339">
    <property type="entry name" value="CheB_methylest"/>
    <property type="match status" value="1"/>
</dbReference>
<dbReference type="GO" id="GO:0008984">
    <property type="term" value="F:protein-glutamate methylesterase activity"/>
    <property type="evidence" value="ECO:0007669"/>
    <property type="project" value="UniProtKB-EC"/>
</dbReference>
<dbReference type="STRING" id="1913578.LPB140_07485"/>
<evidence type="ECO:0000256" key="6">
    <source>
        <dbReference type="PROSITE-ProRule" id="PRU00169"/>
    </source>
</evidence>
<organism evidence="9 10">
    <name type="scientific">Sphingorhabdus lutea</name>
    <dbReference type="NCBI Taxonomy" id="1913578"/>
    <lineage>
        <taxon>Bacteria</taxon>
        <taxon>Pseudomonadati</taxon>
        <taxon>Pseudomonadota</taxon>
        <taxon>Alphaproteobacteria</taxon>
        <taxon>Sphingomonadales</taxon>
        <taxon>Sphingomonadaceae</taxon>
        <taxon>Sphingorhabdus</taxon>
    </lineage>
</organism>
<dbReference type="KEGG" id="sphl:LPB140_07485"/>
<evidence type="ECO:0000256" key="4">
    <source>
        <dbReference type="ARBA" id="ARBA00048267"/>
    </source>
</evidence>
<sequence length="366" mass="39859">MRLDQSSQFINPTSIAPKSIKVMVVDDSAVARAVLGSIIERELDFQLEHSALNSMDAIEYLSHNMVDIILLDIEMPQRSGIDALPDIIEKANGARILVVSSQADEEGPIAVKALSLGACDTLMKPGKTVLSGTFSKNLCEKVRSLGNLPKKNSKNILSTDPRIAATKVKSFYKIDEEPMAIFIGGSTGAIPPIIEFLRSIEGHVNAPIFLTQHLPSEFLSFFAKQLEHSLGRACKVAEDNEAVRDKMIYVAPGDKHLQFVKEGKRIDIKLTDHFEMTHYRPSVDAMLMSGANVYGADALAFIFSGMGRDGEIGAQSLIAARSKIIVQDYETSVIWGMPGTIARQNMAAAILNPMEMATSLNKAGQP</sequence>
<evidence type="ECO:0000259" key="7">
    <source>
        <dbReference type="PROSITE" id="PS50110"/>
    </source>
</evidence>
<feature type="modified residue" description="4-aspartylphosphate" evidence="6">
    <location>
        <position position="72"/>
    </location>
</feature>
<evidence type="ECO:0000256" key="5">
    <source>
        <dbReference type="PROSITE-ProRule" id="PRU00050"/>
    </source>
</evidence>
<dbReference type="PROSITE" id="PS50122">
    <property type="entry name" value="CHEB"/>
    <property type="match status" value="1"/>
</dbReference>
<dbReference type="Proteomes" id="UP000242561">
    <property type="component" value="Chromosome"/>
</dbReference>
<evidence type="ECO:0000256" key="2">
    <source>
        <dbReference type="ARBA" id="ARBA00022801"/>
    </source>
</evidence>
<keyword evidence="1 5" id="KW-0145">Chemotaxis</keyword>
<dbReference type="Gene3D" id="3.40.50.2300">
    <property type="match status" value="1"/>
</dbReference>
<dbReference type="GO" id="GO:0006935">
    <property type="term" value="P:chemotaxis"/>
    <property type="evidence" value="ECO:0007669"/>
    <property type="project" value="UniProtKB-UniRule"/>
</dbReference>
<dbReference type="InterPro" id="IPR008248">
    <property type="entry name" value="CheB-like"/>
</dbReference>
<feature type="active site" evidence="5">
    <location>
        <position position="186"/>
    </location>
</feature>